<evidence type="ECO:0000313" key="3">
    <source>
        <dbReference type="Proteomes" id="UP000249016"/>
    </source>
</evidence>
<dbReference type="InterPro" id="IPR035986">
    <property type="entry name" value="PKD_dom_sf"/>
</dbReference>
<feature type="domain" description="PKD" evidence="1">
    <location>
        <begin position="277"/>
        <end position="350"/>
    </location>
</feature>
<evidence type="ECO:0000259" key="1">
    <source>
        <dbReference type="PROSITE" id="PS50093"/>
    </source>
</evidence>
<dbReference type="Gene3D" id="2.60.40.10">
    <property type="entry name" value="Immunoglobulins"/>
    <property type="match status" value="7"/>
</dbReference>
<accession>A0A327NLF2</accession>
<proteinExistence type="predicted"/>
<dbReference type="InterPro" id="IPR001434">
    <property type="entry name" value="OmcB-like_DUF11"/>
</dbReference>
<comment type="caution">
    <text evidence="2">The sequence shown here is derived from an EMBL/GenBank/DDBJ whole genome shotgun (WGS) entry which is preliminary data.</text>
</comment>
<dbReference type="EMBL" id="QLII01000001">
    <property type="protein sequence ID" value="RAI74754.1"/>
    <property type="molecule type" value="Genomic_DNA"/>
</dbReference>
<dbReference type="Proteomes" id="UP000249016">
    <property type="component" value="Unassembled WGS sequence"/>
</dbReference>
<dbReference type="Pfam" id="PF01345">
    <property type="entry name" value="DUF11"/>
    <property type="match status" value="1"/>
</dbReference>
<protein>
    <recommendedName>
        <fullName evidence="1">PKD domain-containing protein</fullName>
    </recommendedName>
</protein>
<reference evidence="2 3" key="1">
    <citation type="submission" date="2018-06" db="EMBL/GenBank/DDBJ databases">
        <title>Spirosoma sp. HMF3257 Genome sequencing and assembly.</title>
        <authorList>
            <person name="Kang H."/>
            <person name="Cha I."/>
            <person name="Kim H."/>
            <person name="Kang J."/>
            <person name="Joh K."/>
        </authorList>
    </citation>
    <scope>NUCLEOTIDE SEQUENCE [LARGE SCALE GENOMIC DNA]</scope>
    <source>
        <strain evidence="2 3">HMF3257</strain>
    </source>
</reference>
<evidence type="ECO:0000313" key="2">
    <source>
        <dbReference type="EMBL" id="RAI74754.1"/>
    </source>
</evidence>
<dbReference type="AlphaFoldDB" id="A0A327NLF2"/>
<dbReference type="InterPro" id="IPR013783">
    <property type="entry name" value="Ig-like_fold"/>
</dbReference>
<dbReference type="PROSITE" id="PS50093">
    <property type="entry name" value="PKD"/>
    <property type="match status" value="1"/>
</dbReference>
<name>A0A327NLF2_9BACT</name>
<organism evidence="2 3">
    <name type="scientific">Spirosoma telluris</name>
    <dbReference type="NCBI Taxonomy" id="2183553"/>
    <lineage>
        <taxon>Bacteria</taxon>
        <taxon>Pseudomonadati</taxon>
        <taxon>Bacteroidota</taxon>
        <taxon>Cytophagia</taxon>
        <taxon>Cytophagales</taxon>
        <taxon>Cytophagaceae</taxon>
        <taxon>Spirosoma</taxon>
    </lineage>
</organism>
<keyword evidence="3" id="KW-1185">Reference proteome</keyword>
<dbReference type="SUPFAM" id="SSF49299">
    <property type="entry name" value="PKD domain"/>
    <property type="match status" value="2"/>
</dbReference>
<gene>
    <name evidence="2" type="ORF">HMF3257_11725</name>
</gene>
<dbReference type="InterPro" id="IPR000601">
    <property type="entry name" value="PKD_dom"/>
</dbReference>
<sequence length="901" mass="94870">MVAFPDQTFSSNIATYRWTGPNGFLSTEQNPVVPQGTAGLYIVEATYPNNCGIGKDTVQISNPRLYISVTGYSAGLEPQATTVFCTGTTVELVASPGTFAGAITSYRWTGPNGFTSTDQGFTFNNATSIVSGAYNLTATFAGSCSATVTSSRTIQVGEPSLSIINTPYACTGGQLSLGASLIVNNYTSTIPATYRWTGPNGFASTAKDITLTNMTSAMAGTYSVTAILSGICASTLTTSTQAQITKPFIRVVSQQTGGISSGSQYCPGTSINLYPVFFANSSGFPSNRSTLIYQWSGPNGFSSSVQQPTIPTASTLSSGAYSLTITVTGECSGDYTATAVIKVGKPSSNVLVNTLSGIAQNDTYCPGATVFLQATNFPSTAPVISYRWSGPSGFTSSAQSLTLTNISPSMTGVYSLTTVYGGACASTRVEFANINVSTPKVYTMLYLPNGNGICGGGSQRICPGDYYRLSPCADPLYSSDLLIKNTYEWTLPNGTTSTSPSLTIASATLADAGRYILKTTMGGVCEPAITRDTTTIVLGTPAPKIRTGNPFISNGRSTTLYTDNCTGSNVQWSSGQTGGSIIVTPNQTTTYTATCLNYGSCPSPPSNPLTVQVSTQPEADLSILLSASSRTPKLGQPVTVTLLITNSSTEIAHNVRIESRLPDLLSVINAGDLQFDGSIISTTVANVPANGTVNLSFQVVANTASQIWLAAQIMASDNPDPDSWPASGTNDGQDDAAWLDLRTSSTSTVVSKSPEPNPAYLPAVSVDRITLPSNWVDLNLDMSASKTVVDLNEIVTITLWVDNYDNKRLLSPEITCLLPEGLAFVGGTDMVATGQQIVLTGGQYYPQWPQTFTFQVKATGPITETIKARISHCDWDDVDSDPTNGFDTGEDDTVQIRLRMK</sequence>